<comment type="similarity">
    <text evidence="2 6">Belongs to the FPP/GGPP synthase family.</text>
</comment>
<evidence type="ECO:0000313" key="7">
    <source>
        <dbReference type="EMBL" id="ALS36663.1"/>
    </source>
</evidence>
<evidence type="ECO:0000256" key="6">
    <source>
        <dbReference type="RuleBase" id="RU004466"/>
    </source>
</evidence>
<dbReference type="Pfam" id="PF00348">
    <property type="entry name" value="polyprenyl_synt"/>
    <property type="match status" value="1"/>
</dbReference>
<keyword evidence="3 6" id="KW-0808">Transferase</keyword>
<dbReference type="RefSeq" id="WP_208929886.1">
    <property type="nucleotide sequence ID" value="NZ_CP013655.1"/>
</dbReference>
<dbReference type="PROSITE" id="PS00444">
    <property type="entry name" value="POLYPRENYL_SYNTHASE_2"/>
    <property type="match status" value="1"/>
</dbReference>
<protein>
    <submittedName>
        <fullName evidence="7">Geranylgeranyl pyrophosphate synthase</fullName>
    </submittedName>
</protein>
<dbReference type="PANTHER" id="PTHR12001">
    <property type="entry name" value="GERANYLGERANYL PYROPHOSPHATE SYNTHASE"/>
    <property type="match status" value="1"/>
</dbReference>
<gene>
    <name evidence="7" type="ORF">ATZ35_05685</name>
</gene>
<dbReference type="GO" id="GO:0008299">
    <property type="term" value="P:isoprenoid biosynthetic process"/>
    <property type="evidence" value="ECO:0007669"/>
    <property type="project" value="InterPro"/>
</dbReference>
<evidence type="ECO:0000256" key="4">
    <source>
        <dbReference type="ARBA" id="ARBA00022723"/>
    </source>
</evidence>
<sequence length="328" mass="36693">MNIHPMWKKYPELAKELNNTLKLMENSVDLKNKDVEDAVMSMIHSGGKLLRPAYQLLFSQFGEKREPKKAVALAAAIELLHTATLIHDDIVDDADIRRSLPTIRSQFGNSTAVYAGDYLFVSCFKLLADYSSSLKSIQLNSRSMEKILSGELGQMDNRYNLDMTIDQYLENISGKTAELFSLSCFVGAYESGTTERFAKNCGKIGENIGIAFQIIDDVLDYTQSPEQIGKPVLEDVRQGIYSLPLLYALEDGRDTLLPYLKKGETLTDSETNKIYELVHSFGGVEKAQKLAQKYTQQALKGIQKLPETSSKAKDELLEITQAILARTN</sequence>
<evidence type="ECO:0000256" key="1">
    <source>
        <dbReference type="ARBA" id="ARBA00001946"/>
    </source>
</evidence>
<dbReference type="STRING" id="118060.ATZ35_05685"/>
<keyword evidence="4" id="KW-0479">Metal-binding</keyword>
<organism evidence="7 8">
    <name type="scientific">Enterococcus rotai</name>
    <dbReference type="NCBI Taxonomy" id="118060"/>
    <lineage>
        <taxon>Bacteria</taxon>
        <taxon>Bacillati</taxon>
        <taxon>Bacillota</taxon>
        <taxon>Bacilli</taxon>
        <taxon>Lactobacillales</taxon>
        <taxon>Enterococcaceae</taxon>
        <taxon>Enterococcus</taxon>
    </lineage>
</organism>
<dbReference type="InterPro" id="IPR008949">
    <property type="entry name" value="Isoprenoid_synthase_dom_sf"/>
</dbReference>
<evidence type="ECO:0000256" key="5">
    <source>
        <dbReference type="ARBA" id="ARBA00022842"/>
    </source>
</evidence>
<name>A0A0U2X6Z9_9ENTE</name>
<dbReference type="CDD" id="cd00685">
    <property type="entry name" value="Trans_IPPS_HT"/>
    <property type="match status" value="1"/>
</dbReference>
<comment type="cofactor">
    <cofactor evidence="1">
        <name>Mg(2+)</name>
        <dbReference type="ChEBI" id="CHEBI:18420"/>
    </cofactor>
</comment>
<dbReference type="AlphaFoldDB" id="A0A0U2X6Z9"/>
<proteinExistence type="inferred from homology"/>
<dbReference type="KEGG" id="erx:ATZ35_05685"/>
<dbReference type="PANTHER" id="PTHR12001:SF69">
    <property type="entry name" value="ALL TRANS-POLYPRENYL-DIPHOSPHATE SYNTHASE PDSS1"/>
    <property type="match status" value="1"/>
</dbReference>
<dbReference type="SUPFAM" id="SSF48576">
    <property type="entry name" value="Terpenoid synthases"/>
    <property type="match status" value="1"/>
</dbReference>
<keyword evidence="8" id="KW-1185">Reference proteome</keyword>
<evidence type="ECO:0000313" key="8">
    <source>
        <dbReference type="Proteomes" id="UP000067523"/>
    </source>
</evidence>
<dbReference type="InterPro" id="IPR033749">
    <property type="entry name" value="Polyprenyl_synt_CS"/>
</dbReference>
<reference evidence="8" key="1">
    <citation type="submission" date="2015-12" db="EMBL/GenBank/DDBJ databases">
        <authorList>
            <person name="Lauer A."/>
            <person name="Humrighouse B."/>
            <person name="Loparev V."/>
            <person name="Shewmaker P.L."/>
            <person name="Whitney A.M."/>
            <person name="McLaughlin R.W."/>
        </authorList>
    </citation>
    <scope>NUCLEOTIDE SEQUENCE [LARGE SCALE GENOMIC DNA]</scope>
    <source>
        <strain evidence="8">LMG 26678</strain>
    </source>
</reference>
<accession>A0A0U2X6Z9</accession>
<dbReference type="GO" id="GO:0046872">
    <property type="term" value="F:metal ion binding"/>
    <property type="evidence" value="ECO:0007669"/>
    <property type="project" value="UniProtKB-KW"/>
</dbReference>
<dbReference type="Proteomes" id="UP000067523">
    <property type="component" value="Chromosome"/>
</dbReference>
<dbReference type="InterPro" id="IPR000092">
    <property type="entry name" value="Polyprenyl_synt"/>
</dbReference>
<keyword evidence="5" id="KW-0460">Magnesium</keyword>
<dbReference type="Gene3D" id="1.10.600.10">
    <property type="entry name" value="Farnesyl Diphosphate Synthase"/>
    <property type="match status" value="1"/>
</dbReference>
<dbReference type="EMBL" id="CP013655">
    <property type="protein sequence ID" value="ALS36663.1"/>
    <property type="molecule type" value="Genomic_DNA"/>
</dbReference>
<evidence type="ECO:0000256" key="2">
    <source>
        <dbReference type="ARBA" id="ARBA00006706"/>
    </source>
</evidence>
<dbReference type="GO" id="GO:0004659">
    <property type="term" value="F:prenyltransferase activity"/>
    <property type="evidence" value="ECO:0007669"/>
    <property type="project" value="InterPro"/>
</dbReference>
<dbReference type="SFLD" id="SFLDS00005">
    <property type="entry name" value="Isoprenoid_Synthase_Type_I"/>
    <property type="match status" value="1"/>
</dbReference>
<evidence type="ECO:0000256" key="3">
    <source>
        <dbReference type="ARBA" id="ARBA00022679"/>
    </source>
</evidence>